<dbReference type="InterPro" id="IPR002938">
    <property type="entry name" value="FAD-bd"/>
</dbReference>
<evidence type="ECO:0000313" key="5">
    <source>
        <dbReference type="EMBL" id="MBB5803226.1"/>
    </source>
</evidence>
<evidence type="ECO:0000259" key="4">
    <source>
        <dbReference type="Pfam" id="PF01494"/>
    </source>
</evidence>
<dbReference type="AlphaFoldDB" id="A0A7W9HJM2"/>
<dbReference type="EC" id="1.14.13.38" evidence="5"/>
<dbReference type="Gene3D" id="3.40.30.120">
    <property type="match status" value="1"/>
</dbReference>
<keyword evidence="6" id="KW-1185">Reference proteome</keyword>
<keyword evidence="2" id="KW-0285">Flavoprotein</keyword>
<dbReference type="RefSeq" id="WP_184920468.1">
    <property type="nucleotide sequence ID" value="NZ_JACHMO010000001.1"/>
</dbReference>
<dbReference type="GO" id="GO:0071949">
    <property type="term" value="F:FAD binding"/>
    <property type="evidence" value="ECO:0007669"/>
    <property type="project" value="InterPro"/>
</dbReference>
<keyword evidence="3" id="KW-0274">FAD</keyword>
<comment type="caution">
    <text evidence="5">The sequence shown here is derived from an EMBL/GenBank/DDBJ whole genome shotgun (WGS) entry which is preliminary data.</text>
</comment>
<evidence type="ECO:0000256" key="3">
    <source>
        <dbReference type="ARBA" id="ARBA00022827"/>
    </source>
</evidence>
<accession>A0A7W9HJM2</accession>
<gene>
    <name evidence="5" type="ORF">F4560_002994</name>
</gene>
<sequence>MTAVDVLVVGAGPSGLTMACELALAGVTATVIDAQPEPNRHSKALGLQPRTVELLDSRGLLDAVLTEAVARIPDGHFAGLPVPLTYDRWDSAHPYHLIYPQNLLEGVLEAEACRRGVRVLRSHELVGLTQSDESATAVVATPDGEVRYTARYVVGCDGHSSAVRRLGRFAFPGTSTDFSGVVADVVLESAPPEVLSRPRRTADLLGDERQERRDVSYPLVPLPNGRYRVVWAEHGRRAEDAVTAQEVKDAVAQRYGTQVRIADVEWASRLSDAAHQATDYRIGRLFVVADAARIHIPAGGQGLSVGIQDAVNLGWKLGLVVTGRAPDSLLDTYHDERHPVGARVLENTRVQALLTNPAAEYDALRRTFVDLLRLREVNDRFAGLLSGLDVRYAVDNPVAHELLGARMPDLPTCAGRLFERLRSGRGVLVAGAEHAARSRGWADRVETTEGDLSRWAVSGVLVRPDGHVCWVAPDDDPAHGEHLDAALRAWFGPPA</sequence>
<keyword evidence="5" id="KW-0560">Oxidoreductase</keyword>
<feature type="domain" description="FAD-binding" evidence="4">
    <location>
        <begin position="4"/>
        <end position="348"/>
    </location>
</feature>
<dbReference type="InterPro" id="IPR050641">
    <property type="entry name" value="RIFMO-like"/>
</dbReference>
<dbReference type="PANTHER" id="PTHR43004:SF19">
    <property type="entry name" value="BINDING MONOOXYGENASE, PUTATIVE (JCVI)-RELATED"/>
    <property type="match status" value="1"/>
</dbReference>
<dbReference type="InterPro" id="IPR036188">
    <property type="entry name" value="FAD/NAD-bd_sf"/>
</dbReference>
<dbReference type="Gene3D" id="3.50.50.60">
    <property type="entry name" value="FAD/NAD(P)-binding domain"/>
    <property type="match status" value="1"/>
</dbReference>
<dbReference type="GO" id="GO:0047670">
    <property type="term" value="F:anhydrotetracycline monooxygenase activity"/>
    <property type="evidence" value="ECO:0007669"/>
    <property type="project" value="UniProtKB-EC"/>
</dbReference>
<dbReference type="PANTHER" id="PTHR43004">
    <property type="entry name" value="TRK SYSTEM POTASSIUM UPTAKE PROTEIN"/>
    <property type="match status" value="1"/>
</dbReference>
<dbReference type="Pfam" id="PF21274">
    <property type="entry name" value="Rng_hyd_C"/>
    <property type="match status" value="1"/>
</dbReference>
<evidence type="ECO:0000256" key="1">
    <source>
        <dbReference type="ARBA" id="ARBA00001974"/>
    </source>
</evidence>
<dbReference type="SUPFAM" id="SSF51905">
    <property type="entry name" value="FAD/NAD(P)-binding domain"/>
    <property type="match status" value="1"/>
</dbReference>
<protein>
    <submittedName>
        <fullName evidence="5">Anhydrotetracycline monooxygenase</fullName>
        <ecNumber evidence="5">1.14.13.38</ecNumber>
    </submittedName>
</protein>
<dbReference type="Proteomes" id="UP000552097">
    <property type="component" value="Unassembled WGS sequence"/>
</dbReference>
<evidence type="ECO:0000256" key="2">
    <source>
        <dbReference type="ARBA" id="ARBA00022630"/>
    </source>
</evidence>
<evidence type="ECO:0000313" key="6">
    <source>
        <dbReference type="Proteomes" id="UP000552097"/>
    </source>
</evidence>
<reference evidence="5 6" key="1">
    <citation type="submission" date="2020-08" db="EMBL/GenBank/DDBJ databases">
        <title>Sequencing the genomes of 1000 actinobacteria strains.</title>
        <authorList>
            <person name="Klenk H.-P."/>
        </authorList>
    </citation>
    <scope>NUCLEOTIDE SEQUENCE [LARGE SCALE GENOMIC DNA]</scope>
    <source>
        <strain evidence="5 6">DSM 45486</strain>
    </source>
</reference>
<comment type="cofactor">
    <cofactor evidence="1">
        <name>FAD</name>
        <dbReference type="ChEBI" id="CHEBI:57692"/>
    </cofactor>
</comment>
<keyword evidence="5" id="KW-0503">Monooxygenase</keyword>
<dbReference type="PRINTS" id="PR00420">
    <property type="entry name" value="RNGMNOXGNASE"/>
</dbReference>
<name>A0A7W9HJM2_9PSEU</name>
<dbReference type="EMBL" id="JACHMO010000001">
    <property type="protein sequence ID" value="MBB5803226.1"/>
    <property type="molecule type" value="Genomic_DNA"/>
</dbReference>
<organism evidence="5 6">
    <name type="scientific">Saccharothrix ecbatanensis</name>
    <dbReference type="NCBI Taxonomy" id="1105145"/>
    <lineage>
        <taxon>Bacteria</taxon>
        <taxon>Bacillati</taxon>
        <taxon>Actinomycetota</taxon>
        <taxon>Actinomycetes</taxon>
        <taxon>Pseudonocardiales</taxon>
        <taxon>Pseudonocardiaceae</taxon>
        <taxon>Saccharothrix</taxon>
    </lineage>
</organism>
<dbReference type="Pfam" id="PF01494">
    <property type="entry name" value="FAD_binding_3"/>
    <property type="match status" value="1"/>
</dbReference>
<dbReference type="Gene3D" id="3.30.70.2450">
    <property type="match status" value="1"/>
</dbReference>
<proteinExistence type="predicted"/>